<dbReference type="GeneID" id="78227899"/>
<dbReference type="Proteomes" id="UP000027583">
    <property type="component" value="Unassembled WGS sequence"/>
</dbReference>
<gene>
    <name evidence="2" type="ORF">ASAP_0143</name>
</gene>
<sequence>MTRTTRILGLALAGALMLTGCGKKGAPHAPGPASKITYPHNYPPE</sequence>
<reference evidence="2 3" key="2">
    <citation type="journal article" date="2014" name="PLoS ONE">
        <title>Evolution of mitochondria reconstructed from the energy metabolism of living bacteria.</title>
        <authorList>
            <person name="Degli Esposti M."/>
            <person name="Chouaia B."/>
            <person name="Comandatore F."/>
            <person name="Crotti E."/>
            <person name="Sassera D."/>
            <person name="Lievens P.M."/>
            <person name="Daffonchio D."/>
            <person name="Bandi C."/>
        </authorList>
    </citation>
    <scope>NUCLEOTIDE SEQUENCE [LARGE SCALE GENOMIC DNA]</scope>
    <source>
        <strain evidence="2 3">SF2.1</strain>
    </source>
</reference>
<feature type="region of interest" description="Disordered" evidence="1">
    <location>
        <begin position="23"/>
        <end position="45"/>
    </location>
</feature>
<comment type="caution">
    <text evidence="2">The sequence shown here is derived from an EMBL/GenBank/DDBJ whole genome shotgun (WGS) entry which is preliminary data.</text>
</comment>
<name>A0A060QC14_9PROT</name>
<dbReference type="AlphaFoldDB" id="A0A060QC14"/>
<accession>A0A060QC14</accession>
<protein>
    <recommendedName>
        <fullName evidence="4">Lipoprotein</fullName>
    </recommendedName>
</protein>
<dbReference type="PROSITE" id="PS51257">
    <property type="entry name" value="PROKAR_LIPOPROTEIN"/>
    <property type="match status" value="1"/>
</dbReference>
<evidence type="ECO:0000313" key="3">
    <source>
        <dbReference type="Proteomes" id="UP000027583"/>
    </source>
</evidence>
<evidence type="ECO:0008006" key="4">
    <source>
        <dbReference type="Google" id="ProtNLM"/>
    </source>
</evidence>
<proteinExistence type="predicted"/>
<dbReference type="RefSeq" id="WP_023978364.1">
    <property type="nucleotide sequence ID" value="NZ_CBLX010000003.1"/>
</dbReference>
<dbReference type="EMBL" id="CBLX010000003">
    <property type="protein sequence ID" value="CDG38188.1"/>
    <property type="molecule type" value="Genomic_DNA"/>
</dbReference>
<organism evidence="2 3">
    <name type="scientific">Asaia bogorensis</name>
    <dbReference type="NCBI Taxonomy" id="91915"/>
    <lineage>
        <taxon>Bacteria</taxon>
        <taxon>Pseudomonadati</taxon>
        <taxon>Pseudomonadota</taxon>
        <taxon>Alphaproteobacteria</taxon>
        <taxon>Acetobacterales</taxon>
        <taxon>Acetobacteraceae</taxon>
        <taxon>Asaia</taxon>
    </lineage>
</organism>
<reference evidence="2 3" key="1">
    <citation type="journal article" date="2014" name="Genome Biol. Evol.">
        <title>Acetic acid bacteria genomes reveal functional traits for adaptation to life in insect guts.</title>
        <authorList>
            <person name="Chouaia B."/>
            <person name="Gaiarsa S."/>
            <person name="Crotti E."/>
            <person name="Comandatore F."/>
            <person name="Degli Esposti M."/>
            <person name="Ricci I."/>
            <person name="Alma A."/>
            <person name="Favia G."/>
            <person name="Bandi C."/>
            <person name="Daffonchio D."/>
        </authorList>
    </citation>
    <scope>NUCLEOTIDE SEQUENCE [LARGE SCALE GENOMIC DNA]</scope>
    <source>
        <strain evidence="2 3">SF2.1</strain>
    </source>
</reference>
<evidence type="ECO:0000256" key="1">
    <source>
        <dbReference type="SAM" id="MobiDB-lite"/>
    </source>
</evidence>
<evidence type="ECO:0000313" key="2">
    <source>
        <dbReference type="EMBL" id="CDG38188.1"/>
    </source>
</evidence>